<name>A0A0F9B0I4_9ZZZZ</name>
<evidence type="ECO:0000313" key="1">
    <source>
        <dbReference type="EMBL" id="KKK78081.1"/>
    </source>
</evidence>
<proteinExistence type="predicted"/>
<reference evidence="1" key="1">
    <citation type="journal article" date="2015" name="Nature">
        <title>Complex archaea that bridge the gap between prokaryotes and eukaryotes.</title>
        <authorList>
            <person name="Spang A."/>
            <person name="Saw J.H."/>
            <person name="Jorgensen S.L."/>
            <person name="Zaremba-Niedzwiedzka K."/>
            <person name="Martijn J."/>
            <person name="Lind A.E."/>
            <person name="van Eijk R."/>
            <person name="Schleper C."/>
            <person name="Guy L."/>
            <person name="Ettema T.J."/>
        </authorList>
    </citation>
    <scope>NUCLEOTIDE SEQUENCE</scope>
</reference>
<dbReference type="AlphaFoldDB" id="A0A0F9B0I4"/>
<comment type="caution">
    <text evidence="1">The sequence shown here is derived from an EMBL/GenBank/DDBJ whole genome shotgun (WGS) entry which is preliminary data.</text>
</comment>
<protein>
    <submittedName>
        <fullName evidence="1">Uncharacterized protein</fullName>
    </submittedName>
</protein>
<gene>
    <name evidence="1" type="ORF">LCGC14_2847130</name>
</gene>
<accession>A0A0F9B0I4</accession>
<dbReference type="EMBL" id="LAZR01054657">
    <property type="protein sequence ID" value="KKK78081.1"/>
    <property type="molecule type" value="Genomic_DNA"/>
</dbReference>
<sequence length="60" mass="6860">MSGNHNSGRKPKYVTIEKFDDFIENHFTHLKKDVATSKWTIRVVLGATIVWALIDRLFGG</sequence>
<organism evidence="1">
    <name type="scientific">marine sediment metagenome</name>
    <dbReference type="NCBI Taxonomy" id="412755"/>
    <lineage>
        <taxon>unclassified sequences</taxon>
        <taxon>metagenomes</taxon>
        <taxon>ecological metagenomes</taxon>
    </lineage>
</organism>